<comment type="caution">
    <text evidence="1">The sequence shown here is derived from an EMBL/GenBank/DDBJ whole genome shotgun (WGS) entry which is preliminary data.</text>
</comment>
<dbReference type="SUPFAM" id="SSF52949">
    <property type="entry name" value="Macro domain-like"/>
    <property type="match status" value="1"/>
</dbReference>
<proteinExistence type="predicted"/>
<name>A0A511QXX1_9DEIN</name>
<reference evidence="1 2" key="1">
    <citation type="submission" date="2019-07" db="EMBL/GenBank/DDBJ databases">
        <title>Whole genome shotgun sequence of Meiothermus hypogaeus NBRC 106114.</title>
        <authorList>
            <person name="Hosoyama A."/>
            <person name="Uohara A."/>
            <person name="Ohji S."/>
            <person name="Ichikawa N."/>
        </authorList>
    </citation>
    <scope>NUCLEOTIDE SEQUENCE [LARGE SCALE GENOMIC DNA]</scope>
    <source>
        <strain evidence="1 2">NBRC 106114</strain>
    </source>
</reference>
<gene>
    <name evidence="1" type="ORF">MHY01S_03910</name>
</gene>
<dbReference type="Gene3D" id="3.40.220.10">
    <property type="entry name" value="Leucine Aminopeptidase, subunit E, domain 1"/>
    <property type="match status" value="1"/>
</dbReference>
<protein>
    <recommendedName>
        <fullName evidence="3">Macro domain-containing protein</fullName>
    </recommendedName>
</protein>
<dbReference type="EMBL" id="BJXL01000006">
    <property type="protein sequence ID" value="GEM82225.1"/>
    <property type="molecule type" value="Genomic_DNA"/>
</dbReference>
<dbReference type="Proteomes" id="UP000321197">
    <property type="component" value="Unassembled WGS sequence"/>
</dbReference>
<dbReference type="OrthoDB" id="9780211at2"/>
<evidence type="ECO:0000313" key="1">
    <source>
        <dbReference type="EMBL" id="GEM82225.1"/>
    </source>
</evidence>
<accession>A0A511QXX1</accession>
<dbReference type="RefSeq" id="WP_147075235.1">
    <property type="nucleotide sequence ID" value="NZ_BJXL01000006.1"/>
</dbReference>
<dbReference type="InterPro" id="IPR043472">
    <property type="entry name" value="Macro_dom-like"/>
</dbReference>
<evidence type="ECO:0000313" key="2">
    <source>
        <dbReference type="Proteomes" id="UP000321197"/>
    </source>
</evidence>
<organism evidence="1 2">
    <name type="scientific">Meiothermus hypogaeus NBRC 106114</name>
    <dbReference type="NCBI Taxonomy" id="1227553"/>
    <lineage>
        <taxon>Bacteria</taxon>
        <taxon>Thermotogati</taxon>
        <taxon>Deinococcota</taxon>
        <taxon>Deinococci</taxon>
        <taxon>Thermales</taxon>
        <taxon>Thermaceae</taxon>
        <taxon>Meiothermus</taxon>
    </lineage>
</organism>
<evidence type="ECO:0008006" key="3">
    <source>
        <dbReference type="Google" id="ProtNLM"/>
    </source>
</evidence>
<sequence length="156" mass="17109">MNIVRGNFLRGLSDPAGVVVAPTNGVITPVGLVMGAGAALALAEEYPRLRQALARRIEREGVRVGRFWRYGFVAVRLEDRLYGAFQSKLDFRRGSDLELVRFSAERLRLWLVEHPGVVVHLAFPGIGLGGLSPEAVWGVLEATLAEVSGAVRLYRK</sequence>
<dbReference type="AlphaFoldDB" id="A0A511QXX1"/>